<evidence type="ECO:0000256" key="11">
    <source>
        <dbReference type="ARBA" id="ARBA00049402"/>
    </source>
</evidence>
<dbReference type="GO" id="GO:0006166">
    <property type="term" value="P:purine ribonucleoside salvage"/>
    <property type="evidence" value="ECO:0007669"/>
    <property type="project" value="UniProtKB-KW"/>
</dbReference>
<evidence type="ECO:0000256" key="2">
    <source>
        <dbReference type="ARBA" id="ARBA00004496"/>
    </source>
</evidence>
<dbReference type="InterPro" id="IPR029057">
    <property type="entry name" value="PRTase-like"/>
</dbReference>
<dbReference type="GO" id="GO:0000287">
    <property type="term" value="F:magnesium ion binding"/>
    <property type="evidence" value="ECO:0007669"/>
    <property type="project" value="TreeGrafter"/>
</dbReference>
<dbReference type="GO" id="GO:0004422">
    <property type="term" value="F:hypoxanthine phosphoribosyltransferase activity"/>
    <property type="evidence" value="ECO:0007669"/>
    <property type="project" value="TreeGrafter"/>
</dbReference>
<keyword evidence="9" id="KW-0660">Purine salvage</keyword>
<evidence type="ECO:0000256" key="5">
    <source>
        <dbReference type="ARBA" id="ARBA00022099"/>
    </source>
</evidence>
<dbReference type="Gene3D" id="3.40.50.2020">
    <property type="match status" value="2"/>
</dbReference>
<dbReference type="GO" id="GO:0046100">
    <property type="term" value="P:hypoxanthine metabolic process"/>
    <property type="evidence" value="ECO:0007669"/>
    <property type="project" value="TreeGrafter"/>
</dbReference>
<evidence type="ECO:0000256" key="8">
    <source>
        <dbReference type="ARBA" id="ARBA00022679"/>
    </source>
</evidence>
<evidence type="ECO:0000256" key="3">
    <source>
        <dbReference type="ARBA" id="ARBA00004669"/>
    </source>
</evidence>
<evidence type="ECO:0000256" key="4">
    <source>
        <dbReference type="ARBA" id="ARBA00011895"/>
    </source>
</evidence>
<dbReference type="GO" id="GO:0032263">
    <property type="term" value="P:GMP salvage"/>
    <property type="evidence" value="ECO:0007669"/>
    <property type="project" value="TreeGrafter"/>
</dbReference>
<dbReference type="AlphaFoldDB" id="A0A8D2QVJ4"/>
<keyword evidence="7" id="KW-0328">Glycosyltransferase</keyword>
<evidence type="ECO:0000313" key="13">
    <source>
        <dbReference type="Proteomes" id="UP000694401"/>
    </source>
</evidence>
<dbReference type="InterPro" id="IPR050408">
    <property type="entry name" value="HGPRT"/>
</dbReference>
<evidence type="ECO:0000256" key="9">
    <source>
        <dbReference type="ARBA" id="ARBA00022726"/>
    </source>
</evidence>
<dbReference type="SUPFAM" id="SSF53271">
    <property type="entry name" value="PRTase-like"/>
    <property type="match status" value="1"/>
</dbReference>
<comment type="cofactor">
    <cofactor evidence="1">
        <name>Mg(2+)</name>
        <dbReference type="ChEBI" id="CHEBI:18420"/>
    </cofactor>
</comment>
<dbReference type="GO" id="GO:0032264">
    <property type="term" value="P:IMP salvage"/>
    <property type="evidence" value="ECO:0007669"/>
    <property type="project" value="TreeGrafter"/>
</dbReference>
<dbReference type="Proteomes" id="UP000694401">
    <property type="component" value="Unassembled WGS sequence"/>
</dbReference>
<proteinExistence type="predicted"/>
<dbReference type="EC" id="2.4.2.8" evidence="4"/>
<protein>
    <recommendedName>
        <fullName evidence="5">Hypoxanthine-guanine phosphoribosyltransferase</fullName>
        <ecNumber evidence="4">2.4.2.8</ecNumber>
    </recommendedName>
</protein>
<name>A0A8D2QVJ4_ZOSLA</name>
<accession>A0A8D2QVJ4</accession>
<comment type="catalytic activity">
    <reaction evidence="11">
        <text>IMP + diphosphate = hypoxanthine + 5-phospho-alpha-D-ribose 1-diphosphate</text>
        <dbReference type="Rhea" id="RHEA:17973"/>
        <dbReference type="ChEBI" id="CHEBI:17368"/>
        <dbReference type="ChEBI" id="CHEBI:33019"/>
        <dbReference type="ChEBI" id="CHEBI:58017"/>
        <dbReference type="ChEBI" id="CHEBI:58053"/>
        <dbReference type="EC" id="2.4.2.8"/>
    </reaction>
    <physiologicalReaction direction="right-to-left" evidence="11">
        <dbReference type="Rhea" id="RHEA:17975"/>
    </physiologicalReaction>
</comment>
<comment type="pathway">
    <text evidence="3">Purine metabolism; IMP biosynthesis via salvage pathway; IMP from hypoxanthine: step 1/1.</text>
</comment>
<dbReference type="GO" id="GO:0006178">
    <property type="term" value="P:guanine salvage"/>
    <property type="evidence" value="ECO:0007669"/>
    <property type="project" value="TreeGrafter"/>
</dbReference>
<evidence type="ECO:0000256" key="1">
    <source>
        <dbReference type="ARBA" id="ARBA00001946"/>
    </source>
</evidence>
<comment type="subcellular location">
    <subcellularLocation>
        <location evidence="2">Cytoplasm</location>
    </subcellularLocation>
</comment>
<reference evidence="12" key="1">
    <citation type="submission" date="2025-08" db="UniProtKB">
        <authorList>
            <consortium name="Ensembl"/>
        </authorList>
    </citation>
    <scope>IDENTIFICATION</scope>
</reference>
<evidence type="ECO:0000313" key="12">
    <source>
        <dbReference type="Ensembl" id="ENSZLMP00000019955.1"/>
    </source>
</evidence>
<evidence type="ECO:0000256" key="7">
    <source>
        <dbReference type="ARBA" id="ARBA00022676"/>
    </source>
</evidence>
<dbReference type="PANTHER" id="PTHR43340:SF6">
    <property type="entry name" value="HYPOXANTHINE-GUANINE PHOSPHORIBOSYLTRANSFERASE"/>
    <property type="match status" value="1"/>
</dbReference>
<reference evidence="12" key="2">
    <citation type="submission" date="2025-09" db="UniProtKB">
        <authorList>
            <consortium name="Ensembl"/>
        </authorList>
    </citation>
    <scope>IDENTIFICATION</scope>
</reference>
<dbReference type="Ensembl" id="ENSZLMT00000020497.1">
    <property type="protein sequence ID" value="ENSZLMP00000019955.1"/>
    <property type="gene ID" value="ENSZLMG00000013764.1"/>
</dbReference>
<keyword evidence="8" id="KW-0808">Transferase</keyword>
<evidence type="ECO:0000256" key="10">
    <source>
        <dbReference type="ARBA" id="ARBA00048811"/>
    </source>
</evidence>
<sequence>MLTYNPNLCIRDDESGYNKNLFCIPKHYEEDLEGVFIPHGLILDRYEGKQKRIGTVVHHIVALCVLKGGYKFFADLLDHIKALNQNGDKSVPVTVDFVRIKSYCSTDSLVFLSDLKDDLFFYLFQDIIETELYFLTDTGFEISDKFVVGYALDYNEYFRDLNHICILKENAKEKYRM</sequence>
<comment type="catalytic activity">
    <reaction evidence="10">
        <text>GMP + diphosphate = guanine + 5-phospho-alpha-D-ribose 1-diphosphate</text>
        <dbReference type="Rhea" id="RHEA:25424"/>
        <dbReference type="ChEBI" id="CHEBI:16235"/>
        <dbReference type="ChEBI" id="CHEBI:33019"/>
        <dbReference type="ChEBI" id="CHEBI:58017"/>
        <dbReference type="ChEBI" id="CHEBI:58115"/>
        <dbReference type="EC" id="2.4.2.8"/>
    </reaction>
    <physiologicalReaction direction="right-to-left" evidence="10">
        <dbReference type="Rhea" id="RHEA:25426"/>
    </physiologicalReaction>
</comment>
<evidence type="ECO:0000256" key="6">
    <source>
        <dbReference type="ARBA" id="ARBA00022490"/>
    </source>
</evidence>
<keyword evidence="13" id="KW-1185">Reference proteome</keyword>
<dbReference type="GO" id="GO:0005829">
    <property type="term" value="C:cytosol"/>
    <property type="evidence" value="ECO:0007669"/>
    <property type="project" value="TreeGrafter"/>
</dbReference>
<dbReference type="PANTHER" id="PTHR43340">
    <property type="entry name" value="HYPOXANTHINE-GUANINE PHOSPHORIBOSYLTRANSFERASE"/>
    <property type="match status" value="1"/>
</dbReference>
<organism evidence="12 13">
    <name type="scientific">Zosterops lateralis melanops</name>
    <dbReference type="NCBI Taxonomy" id="1220523"/>
    <lineage>
        <taxon>Eukaryota</taxon>
        <taxon>Metazoa</taxon>
        <taxon>Chordata</taxon>
        <taxon>Craniata</taxon>
        <taxon>Vertebrata</taxon>
        <taxon>Euteleostomi</taxon>
        <taxon>Archelosauria</taxon>
        <taxon>Archosauria</taxon>
        <taxon>Dinosauria</taxon>
        <taxon>Saurischia</taxon>
        <taxon>Theropoda</taxon>
        <taxon>Coelurosauria</taxon>
        <taxon>Aves</taxon>
        <taxon>Neognathae</taxon>
        <taxon>Neoaves</taxon>
        <taxon>Telluraves</taxon>
        <taxon>Australaves</taxon>
        <taxon>Passeriformes</taxon>
        <taxon>Sylvioidea</taxon>
        <taxon>Zosteropidae</taxon>
        <taxon>Zosterops</taxon>
    </lineage>
</organism>
<keyword evidence="6" id="KW-0963">Cytoplasm</keyword>